<organism evidence="7 8">
    <name type="scientific">Pisum sativum</name>
    <name type="common">Garden pea</name>
    <name type="synonym">Lathyrus oleraceus</name>
    <dbReference type="NCBI Taxonomy" id="3888"/>
    <lineage>
        <taxon>Eukaryota</taxon>
        <taxon>Viridiplantae</taxon>
        <taxon>Streptophyta</taxon>
        <taxon>Embryophyta</taxon>
        <taxon>Tracheophyta</taxon>
        <taxon>Spermatophyta</taxon>
        <taxon>Magnoliopsida</taxon>
        <taxon>eudicotyledons</taxon>
        <taxon>Gunneridae</taxon>
        <taxon>Pentapetalae</taxon>
        <taxon>rosids</taxon>
        <taxon>fabids</taxon>
        <taxon>Fabales</taxon>
        <taxon>Fabaceae</taxon>
        <taxon>Papilionoideae</taxon>
        <taxon>50 kb inversion clade</taxon>
        <taxon>NPAAA clade</taxon>
        <taxon>Hologalegina</taxon>
        <taxon>IRL clade</taxon>
        <taxon>Fabeae</taxon>
        <taxon>Lathyrus</taxon>
    </lineage>
</organism>
<dbReference type="Proteomes" id="UP001058974">
    <property type="component" value="Chromosome 3"/>
</dbReference>
<sequence length="136" mass="16258">MAEVFYWILSFVLILTIFCLLGYQLILLVDLEFDYINPYDSTSRINQVILPEFFMQAILCFLNLFGGHWFIFFISLPCLYYNATLYIKRQHYADVTEIYNKLNFEKKKRLFKVGHLFVIFILSILSLVWSLADEVR</sequence>
<protein>
    <submittedName>
        <fullName evidence="7">Uncharacterized protein</fullName>
    </submittedName>
</protein>
<keyword evidence="4 6" id="KW-1133">Transmembrane helix</keyword>
<comment type="similarity">
    <text evidence="2">Belongs to the cornichon family.</text>
</comment>
<evidence type="ECO:0000256" key="5">
    <source>
        <dbReference type="ARBA" id="ARBA00023136"/>
    </source>
</evidence>
<feature type="transmembrane region" description="Helical" evidence="6">
    <location>
        <begin position="7"/>
        <end position="29"/>
    </location>
</feature>
<name>A0A9D4XXM9_PEA</name>
<keyword evidence="3 6" id="KW-0812">Transmembrane</keyword>
<keyword evidence="5 6" id="KW-0472">Membrane</keyword>
<reference evidence="7 8" key="1">
    <citation type="journal article" date="2022" name="Nat. Genet.">
        <title>Improved pea reference genome and pan-genome highlight genomic features and evolutionary characteristics.</title>
        <authorList>
            <person name="Yang T."/>
            <person name="Liu R."/>
            <person name="Luo Y."/>
            <person name="Hu S."/>
            <person name="Wang D."/>
            <person name="Wang C."/>
            <person name="Pandey M.K."/>
            <person name="Ge S."/>
            <person name="Xu Q."/>
            <person name="Li N."/>
            <person name="Li G."/>
            <person name="Huang Y."/>
            <person name="Saxena R.K."/>
            <person name="Ji Y."/>
            <person name="Li M."/>
            <person name="Yan X."/>
            <person name="He Y."/>
            <person name="Liu Y."/>
            <person name="Wang X."/>
            <person name="Xiang C."/>
            <person name="Varshney R.K."/>
            <person name="Ding H."/>
            <person name="Gao S."/>
            <person name="Zong X."/>
        </authorList>
    </citation>
    <scope>NUCLEOTIDE SEQUENCE [LARGE SCALE GENOMIC DNA]</scope>
    <source>
        <strain evidence="7 8">cv. Zhongwan 6</strain>
    </source>
</reference>
<keyword evidence="8" id="KW-1185">Reference proteome</keyword>
<dbReference type="SMART" id="SM01398">
    <property type="entry name" value="Cornichon"/>
    <property type="match status" value="1"/>
</dbReference>
<proteinExistence type="inferred from homology"/>
<evidence type="ECO:0000313" key="8">
    <source>
        <dbReference type="Proteomes" id="UP001058974"/>
    </source>
</evidence>
<dbReference type="Pfam" id="PF03311">
    <property type="entry name" value="Cornichon"/>
    <property type="match status" value="1"/>
</dbReference>
<evidence type="ECO:0000256" key="3">
    <source>
        <dbReference type="ARBA" id="ARBA00022692"/>
    </source>
</evidence>
<dbReference type="Gramene" id="Psat3g115760.2">
    <property type="protein sequence ID" value="Psat3g115760.2.cds"/>
    <property type="gene ID" value="Psat3g115760"/>
</dbReference>
<dbReference type="Gramene" id="Psat3g115760.1">
    <property type="protein sequence ID" value="Psat3g115760.1.cds"/>
    <property type="gene ID" value="Psat3g115760"/>
</dbReference>
<evidence type="ECO:0000313" key="7">
    <source>
        <dbReference type="EMBL" id="KAI5428969.1"/>
    </source>
</evidence>
<dbReference type="GO" id="GO:0016192">
    <property type="term" value="P:vesicle-mediated transport"/>
    <property type="evidence" value="ECO:0007669"/>
    <property type="project" value="InterPro"/>
</dbReference>
<feature type="transmembrane region" description="Helical" evidence="6">
    <location>
        <begin position="53"/>
        <end position="81"/>
    </location>
</feature>
<comment type="caution">
    <text evidence="7">The sequence shown here is derived from an EMBL/GenBank/DDBJ whole genome shotgun (WGS) entry which is preliminary data.</text>
</comment>
<gene>
    <name evidence="7" type="ORF">KIW84_033822</name>
</gene>
<comment type="subcellular location">
    <subcellularLocation>
        <location evidence="1">Membrane</location>
        <topology evidence="1">Multi-pass membrane protein</topology>
    </subcellularLocation>
</comment>
<dbReference type="InterPro" id="IPR003377">
    <property type="entry name" value="Cornichon"/>
</dbReference>
<feature type="transmembrane region" description="Helical" evidence="6">
    <location>
        <begin position="110"/>
        <end position="132"/>
    </location>
</feature>
<dbReference type="EMBL" id="JAMSHJ010000003">
    <property type="protein sequence ID" value="KAI5428969.1"/>
    <property type="molecule type" value="Genomic_DNA"/>
</dbReference>
<dbReference type="AlphaFoldDB" id="A0A9D4XXM9"/>
<evidence type="ECO:0000256" key="4">
    <source>
        <dbReference type="ARBA" id="ARBA00022989"/>
    </source>
</evidence>
<accession>A0A9D4XXM9</accession>
<dbReference type="PANTHER" id="PTHR12290">
    <property type="entry name" value="CORNICHON-RELATED"/>
    <property type="match status" value="1"/>
</dbReference>
<evidence type="ECO:0000256" key="1">
    <source>
        <dbReference type="ARBA" id="ARBA00004141"/>
    </source>
</evidence>
<dbReference type="Gramene" id="Psat03G0382200-T1">
    <property type="protein sequence ID" value="KAI5428969.1"/>
    <property type="gene ID" value="KIW84_033822"/>
</dbReference>
<dbReference type="OrthoDB" id="434393at2759"/>
<evidence type="ECO:0000256" key="2">
    <source>
        <dbReference type="ARBA" id="ARBA00010095"/>
    </source>
</evidence>
<evidence type="ECO:0000256" key="6">
    <source>
        <dbReference type="SAM" id="Phobius"/>
    </source>
</evidence>
<dbReference type="GO" id="GO:0016020">
    <property type="term" value="C:membrane"/>
    <property type="evidence" value="ECO:0007669"/>
    <property type="project" value="UniProtKB-SubCell"/>
</dbReference>